<accession>A0A1F6MVH6</accession>
<comment type="caution">
    <text evidence="1">The sequence shown here is derived from an EMBL/GenBank/DDBJ whole genome shotgun (WGS) entry which is preliminary data.</text>
</comment>
<sequence>MREEITRRNFLKKTGAILGLAALEQMGVSEANAEPKIDTATGGKEKEKNQLPEIEYQDKQLDGFVYQNNRDRRGKLKVESPKNGRILFFRESLSHKPNTILRQLDHELYHQNFDKAGLEKQTEIARLILSKYKIEDILKQVLNEPTYETQFEQLRKQSGQPTAEIYAVNEFLGHVMSYADYPPPEVKNPKGHFTKQQWTEFLSEEIKNGGTEETLIEQFKQNPNLITPASSAAYDVSDKFFFELRQNNMLLPNDLKKALEKYGLTANTERAKVLLERIKNLKQKTPNSPDRDARL</sequence>
<evidence type="ECO:0000313" key="2">
    <source>
        <dbReference type="Proteomes" id="UP000178347"/>
    </source>
</evidence>
<evidence type="ECO:0008006" key="3">
    <source>
        <dbReference type="Google" id="ProtNLM"/>
    </source>
</evidence>
<dbReference type="InterPro" id="IPR019546">
    <property type="entry name" value="TAT_signal_bac_arc"/>
</dbReference>
<dbReference type="InterPro" id="IPR006311">
    <property type="entry name" value="TAT_signal"/>
</dbReference>
<dbReference type="Proteomes" id="UP000178347">
    <property type="component" value="Unassembled WGS sequence"/>
</dbReference>
<reference evidence="1 2" key="1">
    <citation type="journal article" date="2016" name="Nat. Commun.">
        <title>Thousands of microbial genomes shed light on interconnected biogeochemical processes in an aquifer system.</title>
        <authorList>
            <person name="Anantharaman K."/>
            <person name="Brown C.T."/>
            <person name="Hug L.A."/>
            <person name="Sharon I."/>
            <person name="Castelle C.J."/>
            <person name="Probst A.J."/>
            <person name="Thomas B.C."/>
            <person name="Singh A."/>
            <person name="Wilkins M.J."/>
            <person name="Karaoz U."/>
            <person name="Brodie E.L."/>
            <person name="Williams K.H."/>
            <person name="Hubbard S.S."/>
            <person name="Banfield J.F."/>
        </authorList>
    </citation>
    <scope>NUCLEOTIDE SEQUENCE [LARGE SCALE GENOMIC DNA]</scope>
</reference>
<gene>
    <name evidence="1" type="ORF">A3G00_03160</name>
</gene>
<dbReference type="PROSITE" id="PS51318">
    <property type="entry name" value="TAT"/>
    <property type="match status" value="1"/>
</dbReference>
<dbReference type="NCBIfam" id="TIGR01409">
    <property type="entry name" value="TAT_signal_seq"/>
    <property type="match status" value="1"/>
</dbReference>
<dbReference type="EMBL" id="MFQN01000003">
    <property type="protein sequence ID" value="OGH75716.1"/>
    <property type="molecule type" value="Genomic_DNA"/>
</dbReference>
<dbReference type="STRING" id="1798692.A3G00_03160"/>
<evidence type="ECO:0000313" key="1">
    <source>
        <dbReference type="EMBL" id="OGH75716.1"/>
    </source>
</evidence>
<protein>
    <recommendedName>
        <fullName evidence="3">Twin-arginine translocation signal domain-containing protein</fullName>
    </recommendedName>
</protein>
<proteinExistence type="predicted"/>
<dbReference type="AlphaFoldDB" id="A0A1F6MVH6"/>
<name>A0A1F6MVH6_9BACT</name>
<organism evidence="1 2">
    <name type="scientific">Candidatus Magasanikbacteria bacterium RIFCSPLOWO2_12_FULL_43_12</name>
    <dbReference type="NCBI Taxonomy" id="1798692"/>
    <lineage>
        <taxon>Bacteria</taxon>
        <taxon>Candidatus Magasanikiibacteriota</taxon>
    </lineage>
</organism>